<sequence>MKTSEQGSGAGSDAWFYLLAAVCGVGTGVADVTVNDLLFTALLVLASCMMLGLLRRRHPWRWVVAVGVFIPLTELAAYLLLTVKPTRAQVYGSILTFFPGFAGAYGGSFMRGVMDNLSQGK</sequence>
<protein>
    <submittedName>
        <fullName evidence="2">Uncharacterized protein</fullName>
    </submittedName>
</protein>
<dbReference type="EMBL" id="OMOD01000170">
    <property type="protein sequence ID" value="SPF47317.1"/>
    <property type="molecule type" value="Genomic_DNA"/>
</dbReference>
<accession>A0A2U3L5Z6</accession>
<evidence type="ECO:0000313" key="2">
    <source>
        <dbReference type="EMBL" id="SPF47317.1"/>
    </source>
</evidence>
<feature type="transmembrane region" description="Helical" evidence="1">
    <location>
        <begin position="37"/>
        <end position="54"/>
    </location>
</feature>
<reference evidence="3" key="1">
    <citation type="submission" date="2018-02" db="EMBL/GenBank/DDBJ databases">
        <authorList>
            <person name="Hausmann B."/>
        </authorList>
    </citation>
    <scope>NUCLEOTIDE SEQUENCE [LARGE SCALE GENOMIC DNA]</scope>
    <source>
        <strain evidence="3">Peat soil MAG SbA1</strain>
    </source>
</reference>
<gene>
    <name evidence="2" type="ORF">SBA1_730027</name>
</gene>
<keyword evidence="1" id="KW-0472">Membrane</keyword>
<dbReference type="Proteomes" id="UP000238701">
    <property type="component" value="Unassembled WGS sequence"/>
</dbReference>
<feature type="transmembrane region" description="Helical" evidence="1">
    <location>
        <begin position="60"/>
        <end position="81"/>
    </location>
</feature>
<dbReference type="AlphaFoldDB" id="A0A2U3L5Z6"/>
<name>A0A2U3L5Z6_9BACT</name>
<evidence type="ECO:0000313" key="3">
    <source>
        <dbReference type="Proteomes" id="UP000238701"/>
    </source>
</evidence>
<evidence type="ECO:0000256" key="1">
    <source>
        <dbReference type="SAM" id="Phobius"/>
    </source>
</evidence>
<organism evidence="2 3">
    <name type="scientific">Candidatus Sulfotelmatobacter kueseliae</name>
    <dbReference type="NCBI Taxonomy" id="2042962"/>
    <lineage>
        <taxon>Bacteria</taxon>
        <taxon>Pseudomonadati</taxon>
        <taxon>Acidobacteriota</taxon>
        <taxon>Terriglobia</taxon>
        <taxon>Terriglobales</taxon>
        <taxon>Candidatus Korobacteraceae</taxon>
        <taxon>Candidatus Sulfotelmatobacter</taxon>
    </lineage>
</organism>
<feature type="transmembrane region" description="Helical" evidence="1">
    <location>
        <begin position="14"/>
        <end position="30"/>
    </location>
</feature>
<proteinExistence type="predicted"/>
<feature type="transmembrane region" description="Helical" evidence="1">
    <location>
        <begin position="88"/>
        <end position="107"/>
    </location>
</feature>
<dbReference type="OrthoDB" id="9902000at2"/>
<keyword evidence="1" id="KW-1133">Transmembrane helix</keyword>
<keyword evidence="1" id="KW-0812">Transmembrane</keyword>